<dbReference type="Proteomes" id="UP000305196">
    <property type="component" value="Unassembled WGS sequence"/>
</dbReference>
<proteinExistence type="predicted"/>
<gene>
    <name evidence="1" type="ORF">PVC01_000083700</name>
</gene>
<organism evidence="1 2">
    <name type="scientific">Plasmodium vivax</name>
    <name type="common">malaria parasite P. vivax</name>
    <dbReference type="NCBI Taxonomy" id="5855"/>
    <lineage>
        <taxon>Eukaryota</taxon>
        <taxon>Sar</taxon>
        <taxon>Alveolata</taxon>
        <taxon>Apicomplexa</taxon>
        <taxon>Aconoidasida</taxon>
        <taxon>Haemosporida</taxon>
        <taxon>Plasmodiidae</taxon>
        <taxon>Plasmodium</taxon>
        <taxon>Plasmodium (Plasmodium)</taxon>
    </lineage>
</organism>
<protein>
    <submittedName>
        <fullName evidence="1">VIR protein</fullName>
    </submittedName>
</protein>
<dbReference type="VEuPathDB" id="PlasmoDB:PVPAM_000014700"/>
<dbReference type="Pfam" id="PF05795">
    <property type="entry name" value="Plasmodium_Vir"/>
    <property type="match status" value="1"/>
</dbReference>
<sequence length="355" mass="40891">MTTVYEDKFYEKLEEYDFVTYLPSFGFYSNLVLTNSERRNSSNYCRSIPNVNHPINCNLHSICLNIENFMSQLKNESCKTLLGSNSKCCEYLMYFIYSYIKSSDSCGDLTNLYKQVNEAKNNNFKVDSSCIIENFDISKEDFEKKKDLYLHGENLYWIKEEDVFTKINKKEPFEKYLKKCYEIYTGIVQNYNCKGNNIFKSDLSIFQEKFNDARDYLLGKDIFILPNKLEAPGSIKCTSNNPRGEEADMATQAPSPYVDADRGTGQGDMVTGAEGANLGTKNIIRISTGVTGGMSLLLFSLYKFTPFRYWLRRGSLRNKISQYNAEDKNHELFLNHSGYEHSSPNEIVYNVGYSS</sequence>
<evidence type="ECO:0000313" key="1">
    <source>
        <dbReference type="EMBL" id="SCA60571.1"/>
    </source>
</evidence>
<name>A0A1G4EAJ7_PLAVI</name>
<dbReference type="AlphaFoldDB" id="A0A1G4EAJ7"/>
<evidence type="ECO:0000313" key="2">
    <source>
        <dbReference type="Proteomes" id="UP000305196"/>
    </source>
</evidence>
<dbReference type="EMBL" id="FLYI01000288">
    <property type="protein sequence ID" value="SCA60571.1"/>
    <property type="molecule type" value="Genomic_DNA"/>
</dbReference>
<dbReference type="VEuPathDB" id="PlasmoDB:PVP01_0003500"/>
<dbReference type="InterPro" id="IPR008780">
    <property type="entry name" value="Plasmodium_Vir"/>
</dbReference>
<accession>A0A1G4EAJ7</accession>
<reference evidence="1 2" key="1">
    <citation type="submission" date="2016-07" db="EMBL/GenBank/DDBJ databases">
        <authorList>
            <consortium name="Pathogen Informatics"/>
        </authorList>
    </citation>
    <scope>NUCLEOTIDE SEQUENCE [LARGE SCALE GENOMIC DNA]</scope>
</reference>